<dbReference type="InterPro" id="IPR012944">
    <property type="entry name" value="SusD_RagB_dom"/>
</dbReference>
<evidence type="ECO:0000259" key="6">
    <source>
        <dbReference type="Pfam" id="PF07980"/>
    </source>
</evidence>
<evidence type="ECO:0000313" key="9">
    <source>
        <dbReference type="Proteomes" id="UP001302806"/>
    </source>
</evidence>
<organism evidence="8 9">
    <name type="scientific">Thalassobellus suaedae</name>
    <dbReference type="NCBI Taxonomy" id="3074124"/>
    <lineage>
        <taxon>Bacteria</taxon>
        <taxon>Pseudomonadati</taxon>
        <taxon>Bacteroidota</taxon>
        <taxon>Flavobacteriia</taxon>
        <taxon>Flavobacteriales</taxon>
        <taxon>Flavobacteriaceae</taxon>
        <taxon>Thalassobellus</taxon>
    </lineage>
</organism>
<evidence type="ECO:0000256" key="5">
    <source>
        <dbReference type="ARBA" id="ARBA00023237"/>
    </source>
</evidence>
<protein>
    <submittedName>
        <fullName evidence="8">RagB/SusD family nutrient uptake outer membrane protein</fullName>
    </submittedName>
</protein>
<dbReference type="Proteomes" id="UP001302806">
    <property type="component" value="Chromosome"/>
</dbReference>
<dbReference type="InterPro" id="IPR011990">
    <property type="entry name" value="TPR-like_helical_dom_sf"/>
</dbReference>
<feature type="domain" description="RagB/SusD" evidence="6">
    <location>
        <begin position="351"/>
        <end position="495"/>
    </location>
</feature>
<evidence type="ECO:0000313" key="8">
    <source>
        <dbReference type="EMBL" id="WNH10708.1"/>
    </source>
</evidence>
<keyword evidence="5" id="KW-0998">Cell outer membrane</keyword>
<dbReference type="SUPFAM" id="SSF48452">
    <property type="entry name" value="TPR-like"/>
    <property type="match status" value="1"/>
</dbReference>
<dbReference type="Pfam" id="PF07980">
    <property type="entry name" value="SusD_RagB"/>
    <property type="match status" value="1"/>
</dbReference>
<dbReference type="CDD" id="cd08977">
    <property type="entry name" value="SusD"/>
    <property type="match status" value="1"/>
</dbReference>
<evidence type="ECO:0000256" key="3">
    <source>
        <dbReference type="ARBA" id="ARBA00022729"/>
    </source>
</evidence>
<evidence type="ECO:0000256" key="1">
    <source>
        <dbReference type="ARBA" id="ARBA00004442"/>
    </source>
</evidence>
<comment type="similarity">
    <text evidence="2">Belongs to the SusD family.</text>
</comment>
<gene>
    <name evidence="8" type="ORF">RHP51_08730</name>
</gene>
<dbReference type="RefSeq" id="WP_415866945.1">
    <property type="nucleotide sequence ID" value="NZ_CP134537.1"/>
</dbReference>
<evidence type="ECO:0000256" key="2">
    <source>
        <dbReference type="ARBA" id="ARBA00006275"/>
    </source>
</evidence>
<dbReference type="InterPro" id="IPR033985">
    <property type="entry name" value="SusD-like_N"/>
</dbReference>
<dbReference type="Gene3D" id="1.25.40.390">
    <property type="match status" value="1"/>
</dbReference>
<dbReference type="Pfam" id="PF14322">
    <property type="entry name" value="SusD-like_3"/>
    <property type="match status" value="1"/>
</dbReference>
<evidence type="ECO:0000259" key="7">
    <source>
        <dbReference type="Pfam" id="PF14322"/>
    </source>
</evidence>
<dbReference type="PROSITE" id="PS51257">
    <property type="entry name" value="PROKAR_LIPOPROTEIN"/>
    <property type="match status" value="1"/>
</dbReference>
<keyword evidence="4" id="KW-0472">Membrane</keyword>
<evidence type="ECO:0000256" key="4">
    <source>
        <dbReference type="ARBA" id="ARBA00023136"/>
    </source>
</evidence>
<dbReference type="EMBL" id="CP134537">
    <property type="protein sequence ID" value="WNH10708.1"/>
    <property type="molecule type" value="Genomic_DNA"/>
</dbReference>
<feature type="domain" description="SusD-like N-terminal" evidence="7">
    <location>
        <begin position="91"/>
        <end position="219"/>
    </location>
</feature>
<reference evidence="8 9" key="1">
    <citation type="submission" date="2023-09" db="EMBL/GenBank/DDBJ databases">
        <title>Thalassobella suaedae gen. nov., sp. nov., a marine bacterium of the family Flavobacteriaceae isolated from a halophyte Suaeda japonica.</title>
        <authorList>
            <person name="Lee S.Y."/>
            <person name="Hwang C.Y."/>
        </authorList>
    </citation>
    <scope>NUCLEOTIDE SEQUENCE [LARGE SCALE GENOMIC DNA]</scope>
    <source>
        <strain evidence="8 9">HL-DH14</strain>
    </source>
</reference>
<name>A0ABY9XXM2_9FLAO</name>
<proteinExistence type="inferred from homology"/>
<comment type="subcellular location">
    <subcellularLocation>
        <location evidence="1">Cell outer membrane</location>
    </subcellularLocation>
</comment>
<keyword evidence="3" id="KW-0732">Signal</keyword>
<accession>A0ABY9XXM2</accession>
<sequence length="496" mass="55395">MKNIIITAILSIILVSCTDAELDQSPISSLGANGFYSNPNEFESAINGAYSTLRFYPDNQFHLLEVRSDNMYAVTGSGVRPYEPVNNFDNSIATNTYLSGEWNTNYTGILRVNTILENLNEQVVPDNTTRNRMEGEAKFLRAFFFFNLVKTFGKVPLIDKVYSPAETLDIGRSSVSDVYTLIISDIQSAITLLPPNFSGGQLGKATSWAAKALLAKVYLTRSGSSYGIEGPGMDSNEYGLAIDLFDDIINNGPFDYENDYAAIFAYDNENNSEIIFDIQYIKDPVVGADYPSITVPDGYLRANDAGFTNGEDSKRVSEDLINAYTSEDIRDDFSIINGYTDENGLFVNNIFYGKYLDLSNKGTSRFEWSLNYPVIRYTDIQMMRAEAILMSGAGRQSDVDAVVNFTRNRAGLTTSISDVNIDDLLKEKRLEFACESKRWDDLVRTGKVIDVINSWIAVEDDSNQMSQMEANFVIYPVPSNEITVKEDLYGQNPGYK</sequence>